<protein>
    <submittedName>
        <fullName evidence="4">V-type proton ATPase subunit a</fullName>
    </submittedName>
</protein>
<dbReference type="STRING" id="51028.A0A0N4UZ66"/>
<evidence type="ECO:0000256" key="1">
    <source>
        <dbReference type="SAM" id="Coils"/>
    </source>
</evidence>
<organism evidence="4">
    <name type="scientific">Enterobius vermicularis</name>
    <name type="common">Human pinworm</name>
    <dbReference type="NCBI Taxonomy" id="51028"/>
    <lineage>
        <taxon>Eukaryota</taxon>
        <taxon>Metazoa</taxon>
        <taxon>Ecdysozoa</taxon>
        <taxon>Nematoda</taxon>
        <taxon>Chromadorea</taxon>
        <taxon>Rhabditida</taxon>
        <taxon>Spirurina</taxon>
        <taxon>Oxyuridomorpha</taxon>
        <taxon>Oxyuroidea</taxon>
        <taxon>Oxyuridae</taxon>
        <taxon>Enterobius</taxon>
    </lineage>
</organism>
<gene>
    <name evidence="2" type="ORF">EVEC_LOCUS2611</name>
</gene>
<proteinExistence type="predicted"/>
<evidence type="ECO:0000313" key="2">
    <source>
        <dbReference type="EMBL" id="VDD87468.1"/>
    </source>
</evidence>
<dbReference type="WBParaSite" id="EVEC_0000290301-mRNA-1">
    <property type="protein sequence ID" value="EVEC_0000290301-mRNA-1"/>
    <property type="gene ID" value="EVEC_0000290301"/>
</dbReference>
<dbReference type="EMBL" id="UXUI01007414">
    <property type="protein sequence ID" value="VDD87468.1"/>
    <property type="molecule type" value="Genomic_DNA"/>
</dbReference>
<accession>A0A0N4UZ66</accession>
<evidence type="ECO:0000313" key="4">
    <source>
        <dbReference type="WBParaSite" id="EVEC_0000290301-mRNA-1"/>
    </source>
</evidence>
<dbReference type="OrthoDB" id="5788161at2759"/>
<keyword evidence="3" id="KW-1185">Reference proteome</keyword>
<reference evidence="2 3" key="2">
    <citation type="submission" date="2018-10" db="EMBL/GenBank/DDBJ databases">
        <authorList>
            <consortium name="Pathogen Informatics"/>
        </authorList>
    </citation>
    <scope>NUCLEOTIDE SEQUENCE [LARGE SCALE GENOMIC DNA]</scope>
</reference>
<sequence length="148" mass="17144">MEAAIESRLTALEERLGLPPYDGSKPDTVLDVFSLKKKINELGYGFIFKIQPDVLKKCCNIGEEPQYATFGQKRAGIEFGYDLMMERIRLLEQFQKNAEVRPFVKHSEDIHKLKQNFCELVEELKMQLKEFEELVKKAEQDKVAKEAS</sequence>
<keyword evidence="1" id="KW-0175">Coiled coil</keyword>
<dbReference type="AlphaFoldDB" id="A0A0N4UZ66"/>
<feature type="coiled-coil region" evidence="1">
    <location>
        <begin position="114"/>
        <end position="148"/>
    </location>
</feature>
<reference evidence="4" key="1">
    <citation type="submission" date="2017-02" db="UniProtKB">
        <authorList>
            <consortium name="WormBaseParasite"/>
        </authorList>
    </citation>
    <scope>IDENTIFICATION</scope>
</reference>
<name>A0A0N4UZ66_ENTVE</name>
<dbReference type="Proteomes" id="UP000274131">
    <property type="component" value="Unassembled WGS sequence"/>
</dbReference>
<evidence type="ECO:0000313" key="3">
    <source>
        <dbReference type="Proteomes" id="UP000274131"/>
    </source>
</evidence>